<dbReference type="AlphaFoldDB" id="A0A4D7BD46"/>
<dbReference type="SUPFAM" id="SSF55874">
    <property type="entry name" value="ATPase domain of HSP90 chaperone/DNA topoisomerase II/histidine kinase"/>
    <property type="match status" value="1"/>
</dbReference>
<keyword evidence="11" id="KW-0067">ATP-binding</keyword>
<evidence type="ECO:0000259" key="17">
    <source>
        <dbReference type="PROSITE" id="PS50885"/>
    </source>
</evidence>
<dbReference type="Pfam" id="PF02518">
    <property type="entry name" value="HATPase_c"/>
    <property type="match status" value="1"/>
</dbReference>
<evidence type="ECO:0000256" key="14">
    <source>
        <dbReference type="ARBA" id="ARBA00023136"/>
    </source>
</evidence>
<dbReference type="Pfam" id="PF00672">
    <property type="entry name" value="HAMP"/>
    <property type="match status" value="1"/>
</dbReference>
<dbReference type="PANTHER" id="PTHR44936:SF5">
    <property type="entry name" value="SENSOR HISTIDINE KINASE ENVZ"/>
    <property type="match status" value="1"/>
</dbReference>
<dbReference type="SMART" id="SM00388">
    <property type="entry name" value="HisKA"/>
    <property type="match status" value="1"/>
</dbReference>
<feature type="transmembrane region" description="Helical" evidence="15">
    <location>
        <begin position="12"/>
        <end position="32"/>
    </location>
</feature>
<dbReference type="Gene3D" id="1.10.287.130">
    <property type="match status" value="1"/>
</dbReference>
<evidence type="ECO:0000256" key="11">
    <source>
        <dbReference type="ARBA" id="ARBA00022840"/>
    </source>
</evidence>
<name>A0A4D7BD46_9HYPH</name>
<evidence type="ECO:0000256" key="7">
    <source>
        <dbReference type="ARBA" id="ARBA00022679"/>
    </source>
</evidence>
<evidence type="ECO:0000256" key="5">
    <source>
        <dbReference type="ARBA" id="ARBA00022519"/>
    </source>
</evidence>
<dbReference type="EMBL" id="CP039690">
    <property type="protein sequence ID" value="QCI65857.1"/>
    <property type="molecule type" value="Genomic_DNA"/>
</dbReference>
<dbReference type="InterPro" id="IPR036097">
    <property type="entry name" value="HisK_dim/P_sf"/>
</dbReference>
<keyword evidence="10" id="KW-0418">Kinase</keyword>
<dbReference type="InterPro" id="IPR036890">
    <property type="entry name" value="HATPase_C_sf"/>
</dbReference>
<evidence type="ECO:0000256" key="1">
    <source>
        <dbReference type="ARBA" id="ARBA00000085"/>
    </source>
</evidence>
<keyword evidence="9" id="KW-0547">Nucleotide-binding</keyword>
<dbReference type="GO" id="GO:0005886">
    <property type="term" value="C:plasma membrane"/>
    <property type="evidence" value="ECO:0007669"/>
    <property type="project" value="UniProtKB-SubCell"/>
</dbReference>
<evidence type="ECO:0000259" key="16">
    <source>
        <dbReference type="PROSITE" id="PS50109"/>
    </source>
</evidence>
<dbReference type="RefSeq" id="WP_136961303.1">
    <property type="nucleotide sequence ID" value="NZ_CP039690.1"/>
</dbReference>
<evidence type="ECO:0000256" key="6">
    <source>
        <dbReference type="ARBA" id="ARBA00022553"/>
    </source>
</evidence>
<dbReference type="KEGG" id="pstg:E8M01_17550"/>
<comment type="catalytic activity">
    <reaction evidence="1">
        <text>ATP + protein L-histidine = ADP + protein N-phospho-L-histidine.</text>
        <dbReference type="EC" id="2.7.13.3"/>
    </reaction>
</comment>
<evidence type="ECO:0000256" key="4">
    <source>
        <dbReference type="ARBA" id="ARBA00022475"/>
    </source>
</evidence>
<dbReference type="SMART" id="SM00304">
    <property type="entry name" value="HAMP"/>
    <property type="match status" value="1"/>
</dbReference>
<evidence type="ECO:0000256" key="15">
    <source>
        <dbReference type="SAM" id="Phobius"/>
    </source>
</evidence>
<keyword evidence="12 15" id="KW-1133">Transmembrane helix</keyword>
<keyword evidence="8 15" id="KW-0812">Transmembrane</keyword>
<dbReference type="SUPFAM" id="SSF47384">
    <property type="entry name" value="Homodimeric domain of signal transducing histidine kinase"/>
    <property type="match status" value="1"/>
</dbReference>
<evidence type="ECO:0000256" key="9">
    <source>
        <dbReference type="ARBA" id="ARBA00022741"/>
    </source>
</evidence>
<dbReference type="InterPro" id="IPR003661">
    <property type="entry name" value="HisK_dim/P_dom"/>
</dbReference>
<dbReference type="GO" id="GO:0000155">
    <property type="term" value="F:phosphorelay sensor kinase activity"/>
    <property type="evidence" value="ECO:0007669"/>
    <property type="project" value="InterPro"/>
</dbReference>
<sequence>MTHLLPQTIRSQITGLIVVTLAMATVLVICLVQLQLLGSETPRLARSVAIVPIITIVQLAHAGAPEELDQLASAGARAGIEVRKAAPAELLAQPAEASRARLISRLNRFGNVPGSGVLQDAIALAGDDDSFLIRRDETNGLVFRLPAERGMFAVVTLRTGTALGIVAIFLTVLSVYAARWITSPLSAFASVARTFGQSPNDARVLGERGPREIVQLAQALNEMRTRIRALVESRTRMLAAIAHDLRTPLTRLRLYAELPHTDATRDNLIREITAIDTMLGETLAYLRDDAQAEGMSPVDLPSLLQTICSDFADLGHRASYYGPDRIAFACQPSAFRRAITNLVDNGIKHGSAVSVRLARLDASRITIEITDDGPGIPEALRDKVFEPFFKLDPARTRSGQAGFGLGLSIARDIIRKHRGEIRLHDRLPHGLRVRIMLPASTA</sequence>
<keyword evidence="5" id="KW-0997">Cell inner membrane</keyword>
<dbReference type="Pfam" id="PF00512">
    <property type="entry name" value="HisKA"/>
    <property type="match status" value="1"/>
</dbReference>
<keyword evidence="13" id="KW-0902">Two-component regulatory system</keyword>
<dbReference type="InterPro" id="IPR004358">
    <property type="entry name" value="Sig_transdc_His_kin-like_C"/>
</dbReference>
<dbReference type="InterPro" id="IPR003594">
    <property type="entry name" value="HATPase_dom"/>
</dbReference>
<feature type="transmembrane region" description="Helical" evidence="15">
    <location>
        <begin position="151"/>
        <end position="176"/>
    </location>
</feature>
<comment type="subcellular location">
    <subcellularLocation>
        <location evidence="2">Cell inner membrane</location>
        <topology evidence="2">Multi-pass membrane protein</topology>
    </subcellularLocation>
</comment>
<dbReference type="SUPFAM" id="SSF158472">
    <property type="entry name" value="HAMP domain-like"/>
    <property type="match status" value="1"/>
</dbReference>
<dbReference type="GO" id="GO:0005524">
    <property type="term" value="F:ATP binding"/>
    <property type="evidence" value="ECO:0007669"/>
    <property type="project" value="UniProtKB-KW"/>
</dbReference>
<feature type="domain" description="HAMP" evidence="17">
    <location>
        <begin position="179"/>
        <end position="232"/>
    </location>
</feature>
<evidence type="ECO:0000256" key="12">
    <source>
        <dbReference type="ARBA" id="ARBA00022989"/>
    </source>
</evidence>
<dbReference type="CDD" id="cd00075">
    <property type="entry name" value="HATPase"/>
    <property type="match status" value="1"/>
</dbReference>
<proteinExistence type="predicted"/>
<evidence type="ECO:0000256" key="3">
    <source>
        <dbReference type="ARBA" id="ARBA00012438"/>
    </source>
</evidence>
<evidence type="ECO:0000313" key="19">
    <source>
        <dbReference type="Proteomes" id="UP000298781"/>
    </source>
</evidence>
<protein>
    <recommendedName>
        <fullName evidence="3">histidine kinase</fullName>
        <ecNumber evidence="3">2.7.13.3</ecNumber>
    </recommendedName>
</protein>
<dbReference type="Proteomes" id="UP000298781">
    <property type="component" value="Chromosome"/>
</dbReference>
<evidence type="ECO:0000256" key="2">
    <source>
        <dbReference type="ARBA" id="ARBA00004429"/>
    </source>
</evidence>
<dbReference type="InterPro" id="IPR050980">
    <property type="entry name" value="2C_sensor_his_kinase"/>
</dbReference>
<dbReference type="CDD" id="cd00082">
    <property type="entry name" value="HisKA"/>
    <property type="match status" value="1"/>
</dbReference>
<keyword evidence="14 15" id="KW-0472">Membrane</keyword>
<dbReference type="Gene3D" id="3.30.565.10">
    <property type="entry name" value="Histidine kinase-like ATPase, C-terminal domain"/>
    <property type="match status" value="1"/>
</dbReference>
<keyword evidence="6" id="KW-0597">Phosphoprotein</keyword>
<keyword evidence="19" id="KW-1185">Reference proteome</keyword>
<dbReference type="InterPro" id="IPR005467">
    <property type="entry name" value="His_kinase_dom"/>
</dbReference>
<feature type="domain" description="Histidine kinase" evidence="16">
    <location>
        <begin position="240"/>
        <end position="441"/>
    </location>
</feature>
<dbReference type="InterPro" id="IPR003660">
    <property type="entry name" value="HAMP_dom"/>
</dbReference>
<dbReference type="PANTHER" id="PTHR44936">
    <property type="entry name" value="SENSOR PROTEIN CREC"/>
    <property type="match status" value="1"/>
</dbReference>
<dbReference type="PROSITE" id="PS50885">
    <property type="entry name" value="HAMP"/>
    <property type="match status" value="1"/>
</dbReference>
<evidence type="ECO:0000256" key="8">
    <source>
        <dbReference type="ARBA" id="ARBA00022692"/>
    </source>
</evidence>
<evidence type="ECO:0000256" key="13">
    <source>
        <dbReference type="ARBA" id="ARBA00023012"/>
    </source>
</evidence>
<evidence type="ECO:0000256" key="10">
    <source>
        <dbReference type="ARBA" id="ARBA00022777"/>
    </source>
</evidence>
<dbReference type="Gene3D" id="6.10.340.10">
    <property type="match status" value="1"/>
</dbReference>
<dbReference type="PRINTS" id="PR00344">
    <property type="entry name" value="BCTRLSENSOR"/>
</dbReference>
<dbReference type="EC" id="2.7.13.3" evidence="3"/>
<keyword evidence="4" id="KW-1003">Cell membrane</keyword>
<gene>
    <name evidence="18" type="ORF">E8M01_17550</name>
</gene>
<accession>A0A4D7BD46</accession>
<organism evidence="18 19">
    <name type="scientific">Phreatobacter stygius</name>
    <dbReference type="NCBI Taxonomy" id="1940610"/>
    <lineage>
        <taxon>Bacteria</taxon>
        <taxon>Pseudomonadati</taxon>
        <taxon>Pseudomonadota</taxon>
        <taxon>Alphaproteobacteria</taxon>
        <taxon>Hyphomicrobiales</taxon>
        <taxon>Phreatobacteraceae</taxon>
        <taxon>Phreatobacter</taxon>
    </lineage>
</organism>
<keyword evidence="7" id="KW-0808">Transferase</keyword>
<dbReference type="PROSITE" id="PS50109">
    <property type="entry name" value="HIS_KIN"/>
    <property type="match status" value="1"/>
</dbReference>
<dbReference type="OrthoDB" id="9804645at2"/>
<reference evidence="18 19" key="1">
    <citation type="submission" date="2019-04" db="EMBL/GenBank/DDBJ databases">
        <title>Phreatobacter aquaticus sp. nov.</title>
        <authorList>
            <person name="Choi A."/>
        </authorList>
    </citation>
    <scope>NUCLEOTIDE SEQUENCE [LARGE SCALE GENOMIC DNA]</scope>
    <source>
        <strain evidence="18 19">KCTC 52518</strain>
    </source>
</reference>
<evidence type="ECO:0000313" key="18">
    <source>
        <dbReference type="EMBL" id="QCI65857.1"/>
    </source>
</evidence>
<dbReference type="SMART" id="SM00387">
    <property type="entry name" value="HATPase_c"/>
    <property type="match status" value="1"/>
</dbReference>